<proteinExistence type="predicted"/>
<dbReference type="InParanoid" id="A0A7N2KVA6"/>
<dbReference type="KEGG" id="qlo:115963415"/>
<dbReference type="OrthoDB" id="1436790at2759"/>
<organism evidence="2 3">
    <name type="scientific">Quercus lobata</name>
    <name type="common">Valley oak</name>
    <dbReference type="NCBI Taxonomy" id="97700"/>
    <lineage>
        <taxon>Eukaryota</taxon>
        <taxon>Viridiplantae</taxon>
        <taxon>Streptophyta</taxon>
        <taxon>Embryophyta</taxon>
        <taxon>Tracheophyta</taxon>
        <taxon>Spermatophyta</taxon>
        <taxon>Magnoliopsida</taxon>
        <taxon>eudicotyledons</taxon>
        <taxon>Gunneridae</taxon>
        <taxon>Pentapetalae</taxon>
        <taxon>rosids</taxon>
        <taxon>fabids</taxon>
        <taxon>Fagales</taxon>
        <taxon>Fagaceae</taxon>
        <taxon>Quercus</taxon>
    </lineage>
</organism>
<name>A0A7N2KVA6_QUELO</name>
<dbReference type="AlphaFoldDB" id="A0A7N2KVA6"/>
<gene>
    <name evidence="2" type="primary">LOC115963415</name>
</gene>
<dbReference type="Gramene" id="QL02p033589:mrna">
    <property type="protein sequence ID" value="QL02p033589:mrna"/>
    <property type="gene ID" value="QL02p033589"/>
</dbReference>
<evidence type="ECO:0000259" key="1">
    <source>
        <dbReference type="Pfam" id="PF13966"/>
    </source>
</evidence>
<dbReference type="GeneID" id="115963415"/>
<reference evidence="2" key="2">
    <citation type="submission" date="2021-01" db="UniProtKB">
        <authorList>
            <consortium name="EnsemblPlants"/>
        </authorList>
    </citation>
    <scope>IDENTIFICATION</scope>
</reference>
<protein>
    <recommendedName>
        <fullName evidence="1">Reverse transcriptase zinc-binding domain-containing protein</fullName>
    </recommendedName>
</protein>
<dbReference type="InterPro" id="IPR026960">
    <property type="entry name" value="RVT-Znf"/>
</dbReference>
<evidence type="ECO:0000313" key="2">
    <source>
        <dbReference type="EnsemblPlants" id="QL02p033589:mrna"/>
    </source>
</evidence>
<reference evidence="3" key="1">
    <citation type="journal article" date="2016" name="G3 (Bethesda)">
        <title>First Draft Assembly and Annotation of the Genome of a California Endemic Oak Quercus lobata Nee (Fagaceae).</title>
        <authorList>
            <person name="Sork V.L."/>
            <person name="Fitz-Gibbon S.T."/>
            <person name="Puiu D."/>
            <person name="Crepeau M."/>
            <person name="Gugger P.F."/>
            <person name="Sherman R."/>
            <person name="Stevens K."/>
            <person name="Langley C.H."/>
            <person name="Pellegrini M."/>
            <person name="Salzberg S.L."/>
        </authorList>
    </citation>
    <scope>NUCLEOTIDE SEQUENCE [LARGE SCALE GENOMIC DNA]</scope>
    <source>
        <strain evidence="3">cv. SW786</strain>
    </source>
</reference>
<dbReference type="Proteomes" id="UP000594261">
    <property type="component" value="Chromosome 2"/>
</dbReference>
<evidence type="ECO:0000313" key="3">
    <source>
        <dbReference type="Proteomes" id="UP000594261"/>
    </source>
</evidence>
<keyword evidence="3" id="KW-1185">Reference proteome</keyword>
<feature type="domain" description="Reverse transcriptase zinc-binding" evidence="1">
    <location>
        <begin position="58"/>
        <end position="154"/>
    </location>
</feature>
<dbReference type="RefSeq" id="XP_030938271.1">
    <property type="nucleotide sequence ID" value="XM_031082411.1"/>
</dbReference>
<sequence>MDNPKLKEDGGLGKEGMFLYTTQIGFNAPHKTCRTQVLLLTNDVSDKLMWKHSSFGEYEVRSAYNILLKDEALKSPVELRPPHIPADVWQLIWKVKTPHKVNLFVWKLMQDFIPTFLTLKNRGISTRSICPICDEGEESTSHLFLHCAFARACWHGSTLPIHTSDLSNTSLQIWLSNIILSFKQMDQVRMDYLRSVFTFLWTIWNHRNMVIQDGITPNPIEVILTAHTLPCWLKEAYEKKESHDNSHRGNYSAYQNIGGPWDLIVKVAGARTKRPRRTAFAYEATDLQGIVIFWVPPVVEHLQPMQQLKKV</sequence>
<dbReference type="Pfam" id="PF13966">
    <property type="entry name" value="zf-RVT"/>
    <property type="match status" value="1"/>
</dbReference>
<accession>A0A7N2KVA6</accession>
<dbReference type="EnsemblPlants" id="QL02p033589:mrna">
    <property type="protein sequence ID" value="QL02p033589:mrna"/>
    <property type="gene ID" value="QL02p033589"/>
</dbReference>